<name>A0A9E8MMP1_9MICO</name>
<dbReference type="PANTHER" id="PTHR11820:SF112">
    <property type="entry name" value="FUMARYLACETOACETATE HYDROLASE FAMILY PROTEIN (AFU_ORTHOLOGUE AFUA_1G02370)-RELATED"/>
    <property type="match status" value="1"/>
</dbReference>
<keyword evidence="1" id="KW-0479">Metal-binding</keyword>
<dbReference type="EMBL" id="CP113089">
    <property type="protein sequence ID" value="WAB82244.1"/>
    <property type="molecule type" value="Genomic_DNA"/>
</dbReference>
<dbReference type="Gene3D" id="3.90.850.10">
    <property type="entry name" value="Fumarylacetoacetase-like, C-terminal domain"/>
    <property type="match status" value="1"/>
</dbReference>
<gene>
    <name evidence="3" type="ORF">OVN18_04335</name>
</gene>
<dbReference type="PANTHER" id="PTHR11820">
    <property type="entry name" value="ACYLPYRUVASE"/>
    <property type="match status" value="1"/>
</dbReference>
<sequence length="273" mass="28859">MIVARISEGGREQWARVEGSVALVSEQPLTLAETAAAGDGMLARSIPLTDVTLLAPLLPDTKILCVGLNYRDHVAETGRELLSHPVVFTRYPDSFVGPGAPIVVPAVSHQLDYEAELAVVIGTGGRAIPAERALDHVLGYTLLNDGSVRDFQRHTSQFTPGKNFPESGSIGPWIVSRDTVGALGPQAITLTLGGERLQSSTLDQLIFGVPELIAYVSTFTALRPGDIIATGTPGGVGSVREPRRWMTPGEEVVVAIDGLGELRNPIVAETPAA</sequence>
<dbReference type="InterPro" id="IPR011234">
    <property type="entry name" value="Fumarylacetoacetase-like_C"/>
</dbReference>
<dbReference type="GO" id="GO:0016853">
    <property type="term" value="F:isomerase activity"/>
    <property type="evidence" value="ECO:0007669"/>
    <property type="project" value="UniProtKB-ARBA"/>
</dbReference>
<dbReference type="Proteomes" id="UP001164706">
    <property type="component" value="Chromosome"/>
</dbReference>
<dbReference type="FunFam" id="3.90.850.10:FF:000002">
    <property type="entry name" value="2-hydroxyhepta-2,4-diene-1,7-dioate isomerase"/>
    <property type="match status" value="1"/>
</dbReference>
<evidence type="ECO:0000259" key="2">
    <source>
        <dbReference type="Pfam" id="PF01557"/>
    </source>
</evidence>
<dbReference type="InterPro" id="IPR036663">
    <property type="entry name" value="Fumarylacetoacetase_C_sf"/>
</dbReference>
<dbReference type="SUPFAM" id="SSF56529">
    <property type="entry name" value="FAH"/>
    <property type="match status" value="1"/>
</dbReference>
<evidence type="ECO:0000313" key="4">
    <source>
        <dbReference type="Proteomes" id="UP001164706"/>
    </source>
</evidence>
<proteinExistence type="predicted"/>
<dbReference type="GO" id="GO:0046872">
    <property type="term" value="F:metal ion binding"/>
    <property type="evidence" value="ECO:0007669"/>
    <property type="project" value="UniProtKB-KW"/>
</dbReference>
<keyword evidence="3" id="KW-0378">Hydrolase</keyword>
<dbReference type="KEGG" id="mdb:OVN18_04335"/>
<reference evidence="3" key="1">
    <citation type="submission" date="2022-11" db="EMBL/GenBank/DDBJ databases">
        <title>Description of Microcella daejonensis nov. sp, isolated from riverside soil.</title>
        <authorList>
            <person name="Molina K.M."/>
            <person name="Kim S.B."/>
        </authorList>
    </citation>
    <scope>NUCLEOTIDE SEQUENCE</scope>
    <source>
        <strain evidence="3">MMS21-STM12</strain>
    </source>
</reference>
<feature type="domain" description="Fumarylacetoacetase-like C-terminal" evidence="2">
    <location>
        <begin position="62"/>
        <end position="267"/>
    </location>
</feature>
<dbReference type="GO" id="GO:0019752">
    <property type="term" value="P:carboxylic acid metabolic process"/>
    <property type="evidence" value="ECO:0007669"/>
    <property type="project" value="UniProtKB-ARBA"/>
</dbReference>
<accession>A0A9E8MMP1</accession>
<protein>
    <submittedName>
        <fullName evidence="3">Fumarylacetoacetate hydrolase family protein</fullName>
    </submittedName>
</protein>
<organism evidence="3 4">
    <name type="scientific">Microcella daejeonensis</name>
    <dbReference type="NCBI Taxonomy" id="2994971"/>
    <lineage>
        <taxon>Bacteria</taxon>
        <taxon>Bacillati</taxon>
        <taxon>Actinomycetota</taxon>
        <taxon>Actinomycetes</taxon>
        <taxon>Micrococcales</taxon>
        <taxon>Microbacteriaceae</taxon>
        <taxon>Microcella</taxon>
    </lineage>
</organism>
<evidence type="ECO:0000256" key="1">
    <source>
        <dbReference type="ARBA" id="ARBA00022723"/>
    </source>
</evidence>
<evidence type="ECO:0000313" key="3">
    <source>
        <dbReference type="EMBL" id="WAB82244.1"/>
    </source>
</evidence>
<dbReference type="RefSeq" id="WP_267782203.1">
    <property type="nucleotide sequence ID" value="NZ_CP113089.1"/>
</dbReference>
<dbReference type="AlphaFoldDB" id="A0A9E8MMP1"/>
<dbReference type="GO" id="GO:0016787">
    <property type="term" value="F:hydrolase activity"/>
    <property type="evidence" value="ECO:0007669"/>
    <property type="project" value="UniProtKB-KW"/>
</dbReference>
<keyword evidence="4" id="KW-1185">Reference proteome</keyword>
<dbReference type="Pfam" id="PF01557">
    <property type="entry name" value="FAA_hydrolase"/>
    <property type="match status" value="1"/>
</dbReference>